<comment type="caution">
    <text evidence="2">The sequence shown here is derived from an EMBL/GenBank/DDBJ whole genome shotgun (WGS) entry which is preliminary data.</text>
</comment>
<feature type="domain" description="Reverse transcriptase" evidence="1">
    <location>
        <begin position="1"/>
        <end position="149"/>
    </location>
</feature>
<evidence type="ECO:0000259" key="1">
    <source>
        <dbReference type="PROSITE" id="PS50878"/>
    </source>
</evidence>
<dbReference type="PANTHER" id="PTHR33116">
    <property type="entry name" value="REVERSE TRANSCRIPTASE ZINC-BINDING DOMAIN-CONTAINING PROTEIN-RELATED-RELATED"/>
    <property type="match status" value="1"/>
</dbReference>
<dbReference type="InterPro" id="IPR000477">
    <property type="entry name" value="RT_dom"/>
</dbReference>
<proteinExistence type="predicted"/>
<dbReference type="PANTHER" id="PTHR33116:SF80">
    <property type="entry name" value="REVERSE TRANSCRIPTASE ZINC-BINDING DOMAIN-CONTAINING PROTEIN"/>
    <property type="match status" value="1"/>
</dbReference>
<name>A0A843U634_COLES</name>
<dbReference type="PROSITE" id="PS50878">
    <property type="entry name" value="RT_POL"/>
    <property type="match status" value="1"/>
</dbReference>
<reference evidence="2" key="1">
    <citation type="submission" date="2017-07" db="EMBL/GenBank/DDBJ databases">
        <title>Taro Niue Genome Assembly and Annotation.</title>
        <authorList>
            <person name="Atibalentja N."/>
            <person name="Keating K."/>
            <person name="Fields C.J."/>
        </authorList>
    </citation>
    <scope>NUCLEOTIDE SEQUENCE</scope>
    <source>
        <strain evidence="2">Niue_2</strain>
        <tissue evidence="2">Leaf</tissue>
    </source>
</reference>
<gene>
    <name evidence="2" type="ORF">Taro_009586</name>
</gene>
<dbReference type="OrthoDB" id="784234at2759"/>
<evidence type="ECO:0000313" key="3">
    <source>
        <dbReference type="Proteomes" id="UP000652761"/>
    </source>
</evidence>
<organism evidence="2 3">
    <name type="scientific">Colocasia esculenta</name>
    <name type="common">Wild taro</name>
    <name type="synonym">Arum esculentum</name>
    <dbReference type="NCBI Taxonomy" id="4460"/>
    <lineage>
        <taxon>Eukaryota</taxon>
        <taxon>Viridiplantae</taxon>
        <taxon>Streptophyta</taxon>
        <taxon>Embryophyta</taxon>
        <taxon>Tracheophyta</taxon>
        <taxon>Spermatophyta</taxon>
        <taxon>Magnoliopsida</taxon>
        <taxon>Liliopsida</taxon>
        <taxon>Araceae</taxon>
        <taxon>Aroideae</taxon>
        <taxon>Colocasieae</taxon>
        <taxon>Colocasia</taxon>
    </lineage>
</organism>
<accession>A0A843U634</accession>
<dbReference type="EMBL" id="NMUH01000335">
    <property type="protein sequence ID" value="MQL77174.1"/>
    <property type="molecule type" value="Genomic_DNA"/>
</dbReference>
<dbReference type="Proteomes" id="UP000652761">
    <property type="component" value="Unassembled WGS sequence"/>
</dbReference>
<evidence type="ECO:0000313" key="2">
    <source>
        <dbReference type="EMBL" id="MQL77174.1"/>
    </source>
</evidence>
<dbReference type="Pfam" id="PF00078">
    <property type="entry name" value="RVT_1"/>
    <property type="match status" value="1"/>
</dbReference>
<protein>
    <recommendedName>
        <fullName evidence="1">Reverse transcriptase domain-containing protein</fullName>
    </recommendedName>
</protein>
<keyword evidence="3" id="KW-1185">Reference proteome</keyword>
<dbReference type="AlphaFoldDB" id="A0A843U634"/>
<sequence length="390" mass="42818">MVWDQVCTMFKGYYRSSTGYFKSSRGLRQGDHIAPALFIIMEEALSRGIKNMVDSGYLLPYSGPRRCPPISHLLYADDTLVFLNGSIRNVRRLMDFLNKYAGSSGQFINSNKSCFMLADKVATHAANKIKEVTSYSRKMGSLNYLGVPLKPGRLKSADYCSLIDKVDGKFKTWKSKLLSQAGRITLINSVISSLPIYLVAASCMPKSIITYIERASAAFFWDDADGVHRRHWVAWSKIQRPIMEGGPGVDNETRNATLNEVVSNASQPLRSVIPHYIMDGLTISSEEDRCLWAPTNNGSFTTHSCAGHQQWVGVQVCDVYCVLAAMVLPLTVLGIHRCRRRLLNLASTGARGKAVMCAAAADQAGNDGLEGGVCGKLLGRFGVNRGSIEG</sequence>